<dbReference type="CDD" id="cd02165">
    <property type="entry name" value="NMNAT"/>
    <property type="match status" value="1"/>
</dbReference>
<evidence type="ECO:0000256" key="10">
    <source>
        <dbReference type="ARBA" id="ARBA00048721"/>
    </source>
</evidence>
<evidence type="ECO:0000256" key="5">
    <source>
        <dbReference type="ARBA" id="ARBA00022679"/>
    </source>
</evidence>
<keyword evidence="5 11" id="KW-0808">Transferase</keyword>
<reference evidence="13 14" key="1">
    <citation type="submission" date="2016-04" db="EMBL/GenBank/DDBJ databases">
        <authorList>
            <consortium name="Pathogen Informatics"/>
        </authorList>
    </citation>
    <scope>NUCLEOTIDE SEQUENCE [LARGE SCALE GENOMIC DNA]</scope>
    <source>
        <strain evidence="13 14">H044680328</strain>
    </source>
</reference>
<dbReference type="OrthoDB" id="5295945at2"/>
<comment type="function">
    <text evidence="1 11">Catalyzes the reversible adenylation of nicotinate mononucleotide (NaMN) to nicotinic acid adenine dinucleotide (NaAD).</text>
</comment>
<dbReference type="GO" id="GO:0004515">
    <property type="term" value="F:nicotinate-nucleotide adenylyltransferase activity"/>
    <property type="evidence" value="ECO:0007669"/>
    <property type="project" value="UniProtKB-UniRule"/>
</dbReference>
<dbReference type="InterPro" id="IPR004821">
    <property type="entry name" value="Cyt_trans-like"/>
</dbReference>
<proteinExistence type="inferred from homology"/>
<keyword evidence="7 11" id="KW-0547">Nucleotide-binding</keyword>
<dbReference type="Pfam" id="PF01467">
    <property type="entry name" value="CTP_transf_like"/>
    <property type="match status" value="1"/>
</dbReference>
<evidence type="ECO:0000256" key="3">
    <source>
        <dbReference type="ARBA" id="ARBA00009014"/>
    </source>
</evidence>
<evidence type="ECO:0000256" key="9">
    <source>
        <dbReference type="ARBA" id="ARBA00023027"/>
    </source>
</evidence>
<dbReference type="InterPro" id="IPR014729">
    <property type="entry name" value="Rossmann-like_a/b/a_fold"/>
</dbReference>
<evidence type="ECO:0000256" key="6">
    <source>
        <dbReference type="ARBA" id="ARBA00022695"/>
    </source>
</evidence>
<evidence type="ECO:0000256" key="4">
    <source>
        <dbReference type="ARBA" id="ARBA00022642"/>
    </source>
</evidence>
<dbReference type="InterPro" id="IPR005248">
    <property type="entry name" value="NadD/NMNAT"/>
</dbReference>
<dbReference type="RefSeq" id="WP_063492169.1">
    <property type="nucleotide sequence ID" value="NZ_CP016340.1"/>
</dbReference>
<keyword evidence="4 11" id="KW-0662">Pyridine nucleotide biosynthesis</keyword>
<dbReference type="PATRIC" id="fig|123899.6.peg.3029"/>
<comment type="pathway">
    <text evidence="2 11">Cofactor biosynthesis; NAD(+) biosynthesis; deamido-NAD(+) from nicotinate D-ribonucleotide: step 1/1.</text>
</comment>
<organism evidence="13 14">
    <name type="scientific">Bordetella trematum</name>
    <dbReference type="NCBI Taxonomy" id="123899"/>
    <lineage>
        <taxon>Bacteria</taxon>
        <taxon>Pseudomonadati</taxon>
        <taxon>Pseudomonadota</taxon>
        <taxon>Betaproteobacteria</taxon>
        <taxon>Burkholderiales</taxon>
        <taxon>Alcaligenaceae</taxon>
        <taxon>Bordetella</taxon>
    </lineage>
</organism>
<evidence type="ECO:0000256" key="8">
    <source>
        <dbReference type="ARBA" id="ARBA00022840"/>
    </source>
</evidence>
<evidence type="ECO:0000256" key="7">
    <source>
        <dbReference type="ARBA" id="ARBA00022741"/>
    </source>
</evidence>
<evidence type="ECO:0000256" key="1">
    <source>
        <dbReference type="ARBA" id="ARBA00002324"/>
    </source>
</evidence>
<dbReference type="AlphaFoldDB" id="A0A157QPV2"/>
<dbReference type="Proteomes" id="UP000076825">
    <property type="component" value="Chromosome 1"/>
</dbReference>
<dbReference type="GO" id="GO:0009435">
    <property type="term" value="P:NAD+ biosynthetic process"/>
    <property type="evidence" value="ECO:0007669"/>
    <property type="project" value="UniProtKB-UniRule"/>
</dbReference>
<evidence type="ECO:0000313" key="13">
    <source>
        <dbReference type="EMBL" id="SAI72074.1"/>
    </source>
</evidence>
<dbReference type="EMBL" id="LT546645">
    <property type="protein sequence ID" value="SAI72074.1"/>
    <property type="molecule type" value="Genomic_DNA"/>
</dbReference>
<gene>
    <name evidence="11 13" type="primary">nadD</name>
    <name evidence="13" type="ORF">SAMEA3906487_03035</name>
</gene>
<dbReference type="NCBIfam" id="TIGR00125">
    <property type="entry name" value="cyt_tran_rel"/>
    <property type="match status" value="1"/>
</dbReference>
<dbReference type="KEGG" id="btrm:SAMEA390648703035"/>
<dbReference type="SUPFAM" id="SSF52374">
    <property type="entry name" value="Nucleotidylyl transferase"/>
    <property type="match status" value="1"/>
</dbReference>
<dbReference type="GO" id="GO:0005524">
    <property type="term" value="F:ATP binding"/>
    <property type="evidence" value="ECO:0007669"/>
    <property type="project" value="UniProtKB-KW"/>
</dbReference>
<dbReference type="PANTHER" id="PTHR39321">
    <property type="entry name" value="NICOTINATE-NUCLEOTIDE ADENYLYLTRANSFERASE-RELATED"/>
    <property type="match status" value="1"/>
</dbReference>
<keyword evidence="9 11" id="KW-0520">NAD</keyword>
<dbReference type="HAMAP" id="MF_00244">
    <property type="entry name" value="NaMN_adenylyltr"/>
    <property type="match status" value="1"/>
</dbReference>
<dbReference type="Gene3D" id="3.40.50.620">
    <property type="entry name" value="HUPs"/>
    <property type="match status" value="1"/>
</dbReference>
<dbReference type="eggNOG" id="COG1057">
    <property type="taxonomic scope" value="Bacteria"/>
</dbReference>
<keyword evidence="8 11" id="KW-0067">ATP-binding</keyword>
<dbReference type="UniPathway" id="UPA00253">
    <property type="reaction ID" value="UER00332"/>
</dbReference>
<dbReference type="EC" id="2.7.7.18" evidence="11"/>
<dbReference type="GeneID" id="56589717"/>
<dbReference type="NCBIfam" id="TIGR00482">
    <property type="entry name" value="nicotinate (nicotinamide) nucleotide adenylyltransferase"/>
    <property type="match status" value="1"/>
</dbReference>
<name>A0A157QPV2_9BORD</name>
<accession>A0A157QPV2</accession>
<sequence length="200" mass="21816">MTRIGLLGGSFDPIHLAHVALAQSALLHLNLDEVQLLPAADPWQRAPLTASPQQRVEMIRAAIDGLPGLSINLSEIERGGPTYTADTIDALPSGTSYTWIFGADQLANFCTWQRWQDIARQVDLAVAVRPGVALQTPPALADWLRQVGRRLHELPFAPMPVSASEIRQRLAAGQSVRDMLPDGVARYIARHGLYSAKTGR</sequence>
<feature type="domain" description="Cytidyltransferase-like" evidence="12">
    <location>
        <begin position="6"/>
        <end position="169"/>
    </location>
</feature>
<evidence type="ECO:0000313" key="14">
    <source>
        <dbReference type="Proteomes" id="UP000076825"/>
    </source>
</evidence>
<comment type="similarity">
    <text evidence="3 11">Belongs to the NadD family.</text>
</comment>
<evidence type="ECO:0000256" key="11">
    <source>
        <dbReference type="HAMAP-Rule" id="MF_00244"/>
    </source>
</evidence>
<evidence type="ECO:0000259" key="12">
    <source>
        <dbReference type="Pfam" id="PF01467"/>
    </source>
</evidence>
<protein>
    <recommendedName>
        <fullName evidence="11">Probable nicotinate-nucleotide adenylyltransferase</fullName>
        <ecNumber evidence="11">2.7.7.18</ecNumber>
    </recommendedName>
    <alternativeName>
        <fullName evidence="11">Deamido-NAD(+) diphosphorylase</fullName>
    </alternativeName>
    <alternativeName>
        <fullName evidence="11">Deamido-NAD(+) pyrophosphorylase</fullName>
    </alternativeName>
    <alternativeName>
        <fullName evidence="11">Nicotinate mononucleotide adenylyltransferase</fullName>
        <shortName evidence="11">NaMN adenylyltransferase</shortName>
    </alternativeName>
</protein>
<dbReference type="PANTHER" id="PTHR39321:SF3">
    <property type="entry name" value="PHOSPHOPANTETHEINE ADENYLYLTRANSFERASE"/>
    <property type="match status" value="1"/>
</dbReference>
<keyword evidence="14" id="KW-1185">Reference proteome</keyword>
<evidence type="ECO:0000256" key="2">
    <source>
        <dbReference type="ARBA" id="ARBA00005019"/>
    </source>
</evidence>
<keyword evidence="6 11" id="KW-0548">Nucleotidyltransferase</keyword>
<dbReference type="STRING" id="123899.SAMEA3906487_03035"/>
<comment type="catalytic activity">
    <reaction evidence="10 11">
        <text>nicotinate beta-D-ribonucleotide + ATP + H(+) = deamido-NAD(+) + diphosphate</text>
        <dbReference type="Rhea" id="RHEA:22860"/>
        <dbReference type="ChEBI" id="CHEBI:15378"/>
        <dbReference type="ChEBI" id="CHEBI:30616"/>
        <dbReference type="ChEBI" id="CHEBI:33019"/>
        <dbReference type="ChEBI" id="CHEBI:57502"/>
        <dbReference type="ChEBI" id="CHEBI:58437"/>
        <dbReference type="EC" id="2.7.7.18"/>
    </reaction>
</comment>